<dbReference type="AlphaFoldDB" id="M5S4F5"/>
<dbReference type="Proteomes" id="UP000011991">
    <property type="component" value="Unassembled WGS sequence"/>
</dbReference>
<protein>
    <submittedName>
        <fullName evidence="1">Uncharacterized protein</fullName>
    </submittedName>
</protein>
<dbReference type="PATRIC" id="fig|1265738.3.peg.555"/>
<proteinExistence type="predicted"/>
<sequence length="78" mass="8362">MTLHTTFGGSLDDVMMDVALSESSVVDGDVVFAKITLTNSGSSAVAFKTIDPLQHLESKKMDVLSSLPRPRGSDESQY</sequence>
<name>M5S4F5_9BACT</name>
<gene>
    <name evidence="1" type="ORF">RMSM_00552</name>
</gene>
<dbReference type="EMBL" id="ANOG01000086">
    <property type="protein sequence ID" value="EMI22527.1"/>
    <property type="molecule type" value="Genomic_DNA"/>
</dbReference>
<evidence type="ECO:0000313" key="2">
    <source>
        <dbReference type="Proteomes" id="UP000011991"/>
    </source>
</evidence>
<organism evidence="1 2">
    <name type="scientific">Rhodopirellula maiorica SM1</name>
    <dbReference type="NCBI Taxonomy" id="1265738"/>
    <lineage>
        <taxon>Bacteria</taxon>
        <taxon>Pseudomonadati</taxon>
        <taxon>Planctomycetota</taxon>
        <taxon>Planctomycetia</taxon>
        <taxon>Pirellulales</taxon>
        <taxon>Pirellulaceae</taxon>
        <taxon>Novipirellula</taxon>
    </lineage>
</organism>
<accession>M5S4F5</accession>
<keyword evidence="2" id="KW-1185">Reference proteome</keyword>
<comment type="caution">
    <text evidence="1">The sequence shown here is derived from an EMBL/GenBank/DDBJ whole genome shotgun (WGS) entry which is preliminary data.</text>
</comment>
<evidence type="ECO:0000313" key="1">
    <source>
        <dbReference type="EMBL" id="EMI22527.1"/>
    </source>
</evidence>
<reference evidence="1 2" key="1">
    <citation type="journal article" date="2013" name="Mar. Genomics">
        <title>Expression of sulfatases in Rhodopirellula baltica and the diversity of sulfatases in the genus Rhodopirellula.</title>
        <authorList>
            <person name="Wegner C.E."/>
            <person name="Richter-Heitmann T."/>
            <person name="Klindworth A."/>
            <person name="Klockow C."/>
            <person name="Richter M."/>
            <person name="Achstetter T."/>
            <person name="Glockner F.O."/>
            <person name="Harder J."/>
        </authorList>
    </citation>
    <scope>NUCLEOTIDE SEQUENCE [LARGE SCALE GENOMIC DNA]</scope>
    <source>
        <strain evidence="1 2">SM1</strain>
    </source>
</reference>